<feature type="non-terminal residue" evidence="1">
    <location>
        <position position="1"/>
    </location>
</feature>
<proteinExistence type="predicted"/>
<gene>
    <name evidence="1" type="ORF">G3M58_90280</name>
</gene>
<organism evidence="1">
    <name type="scientific">Streptomyces sp. SID7499</name>
    <dbReference type="NCBI Taxonomy" id="2706086"/>
    <lineage>
        <taxon>Bacteria</taxon>
        <taxon>Bacillati</taxon>
        <taxon>Actinomycetota</taxon>
        <taxon>Actinomycetes</taxon>
        <taxon>Kitasatosporales</taxon>
        <taxon>Streptomycetaceae</taxon>
        <taxon>Streptomyces</taxon>
    </lineage>
</organism>
<dbReference type="EMBL" id="JAAGMN010009796">
    <property type="protein sequence ID" value="NEE22444.1"/>
    <property type="molecule type" value="Genomic_DNA"/>
</dbReference>
<sequence>LTRHLRERGAMRVGIFSGNAIPDEGTLLARVRQAPEMTGADLSAEVATKEAYVVPAIGTKKFTVAAID</sequence>
<protein>
    <submittedName>
        <fullName evidence="1">Carbamoyl phosphate synthase small subunit</fullName>
    </submittedName>
</protein>
<dbReference type="AlphaFoldDB" id="A0A6G3XXS5"/>
<feature type="non-terminal residue" evidence="1">
    <location>
        <position position="68"/>
    </location>
</feature>
<evidence type="ECO:0000313" key="1">
    <source>
        <dbReference type="EMBL" id="NEE22444.1"/>
    </source>
</evidence>
<accession>A0A6G3XXS5</accession>
<reference evidence="1" key="1">
    <citation type="submission" date="2020-01" db="EMBL/GenBank/DDBJ databases">
        <title>Insect and environment-associated Actinomycetes.</title>
        <authorList>
            <person name="Currrie C."/>
            <person name="Chevrette M."/>
            <person name="Carlson C."/>
            <person name="Stubbendieck R."/>
            <person name="Wendt-Pienkowski E."/>
        </authorList>
    </citation>
    <scope>NUCLEOTIDE SEQUENCE</scope>
    <source>
        <strain evidence="1">SID7499</strain>
    </source>
</reference>
<comment type="caution">
    <text evidence="1">The sequence shown here is derived from an EMBL/GenBank/DDBJ whole genome shotgun (WGS) entry which is preliminary data.</text>
</comment>
<name>A0A6G3XXS5_9ACTN</name>